<reference evidence="2" key="1">
    <citation type="submission" date="2018-07" db="EMBL/GenBank/DDBJ databases">
        <authorList>
            <person name="Peiro R."/>
            <person name="Begona"/>
            <person name="Cbmso G."/>
            <person name="Lopez M."/>
            <person name="Gonzalez S."/>
        </authorList>
    </citation>
    <scope>NUCLEOTIDE SEQUENCE [LARGE SCALE GENOMIC DNA]</scope>
</reference>
<dbReference type="EMBL" id="UEYP01000011">
    <property type="protein sequence ID" value="SSC64435.1"/>
    <property type="molecule type" value="Genomic_DNA"/>
</dbReference>
<name>A0A376A9F4_9HYPH</name>
<gene>
    <name evidence="1" type="ORF">RHIZ70_143</name>
</gene>
<dbReference type="AlphaFoldDB" id="A0A376A9F4"/>
<dbReference type="Proteomes" id="UP000254764">
    <property type="component" value="Unassembled WGS sequence"/>
</dbReference>
<evidence type="ECO:0000313" key="2">
    <source>
        <dbReference type="Proteomes" id="UP000254764"/>
    </source>
</evidence>
<keyword evidence="2" id="KW-1185">Reference proteome</keyword>
<sequence length="40" mass="4138">MRAAEHGLRLKIVSTSVADKSIAAAWTGGYASPSPVPANR</sequence>
<proteinExistence type="predicted"/>
<accession>A0A376A9F4</accession>
<organism evidence="1 2">
    <name type="scientific">Ciceribacter selenitireducens ATCC BAA-1503</name>
    <dbReference type="NCBI Taxonomy" id="1336235"/>
    <lineage>
        <taxon>Bacteria</taxon>
        <taxon>Pseudomonadati</taxon>
        <taxon>Pseudomonadota</taxon>
        <taxon>Alphaproteobacteria</taxon>
        <taxon>Hyphomicrobiales</taxon>
        <taxon>Rhizobiaceae</taxon>
        <taxon>Ciceribacter</taxon>
    </lineage>
</organism>
<evidence type="ECO:0000313" key="1">
    <source>
        <dbReference type="EMBL" id="SSC64435.1"/>
    </source>
</evidence>
<protein>
    <submittedName>
        <fullName evidence="1">Uncharacterized protein</fullName>
    </submittedName>
</protein>